<dbReference type="EMBL" id="JANAVB010036819">
    <property type="protein sequence ID" value="KAJ6802922.1"/>
    <property type="molecule type" value="Genomic_DNA"/>
</dbReference>
<feature type="compositionally biased region" description="Polar residues" evidence="1">
    <location>
        <begin position="1"/>
        <end position="10"/>
    </location>
</feature>
<feature type="compositionally biased region" description="Low complexity" evidence="1">
    <location>
        <begin position="18"/>
        <end position="35"/>
    </location>
</feature>
<dbReference type="Pfam" id="PF00226">
    <property type="entry name" value="DnaJ"/>
    <property type="match status" value="1"/>
</dbReference>
<dbReference type="GO" id="GO:0005783">
    <property type="term" value="C:endoplasmic reticulum"/>
    <property type="evidence" value="ECO:0007669"/>
    <property type="project" value="UniProtKB-ARBA"/>
</dbReference>
<gene>
    <name evidence="3" type="ORF">M6B38_190665</name>
</gene>
<evidence type="ECO:0000259" key="2">
    <source>
        <dbReference type="PROSITE" id="PS50076"/>
    </source>
</evidence>
<comment type="caution">
    <text evidence="3">The sequence shown here is derived from an EMBL/GenBank/DDBJ whole genome shotgun (WGS) entry which is preliminary data.</text>
</comment>
<organism evidence="3 4">
    <name type="scientific">Iris pallida</name>
    <name type="common">Sweet iris</name>
    <dbReference type="NCBI Taxonomy" id="29817"/>
    <lineage>
        <taxon>Eukaryota</taxon>
        <taxon>Viridiplantae</taxon>
        <taxon>Streptophyta</taxon>
        <taxon>Embryophyta</taxon>
        <taxon>Tracheophyta</taxon>
        <taxon>Spermatophyta</taxon>
        <taxon>Magnoliopsida</taxon>
        <taxon>Liliopsida</taxon>
        <taxon>Asparagales</taxon>
        <taxon>Iridaceae</taxon>
        <taxon>Iridoideae</taxon>
        <taxon>Irideae</taxon>
        <taxon>Iris</taxon>
    </lineage>
</organism>
<dbReference type="PROSITE" id="PS50076">
    <property type="entry name" value="DNAJ_2"/>
    <property type="match status" value="1"/>
</dbReference>
<dbReference type="Proteomes" id="UP001140949">
    <property type="component" value="Unassembled WGS sequence"/>
</dbReference>
<dbReference type="Gene3D" id="1.10.287.110">
    <property type="entry name" value="DnaJ domain"/>
    <property type="match status" value="1"/>
</dbReference>
<dbReference type="PANTHER" id="PTHR45432:SF2">
    <property type="entry name" value="CHAPERONE PROTEIN DNAJ 11, CHLOROPLASTIC"/>
    <property type="match status" value="1"/>
</dbReference>
<proteinExistence type="predicted"/>
<dbReference type="PRINTS" id="PR00625">
    <property type="entry name" value="JDOMAIN"/>
</dbReference>
<reference evidence="3" key="2">
    <citation type="submission" date="2023-04" db="EMBL/GenBank/DDBJ databases">
        <authorList>
            <person name="Bruccoleri R.E."/>
            <person name="Oakeley E.J."/>
            <person name="Faust A.-M."/>
            <person name="Dessus-Babus S."/>
            <person name="Altorfer M."/>
            <person name="Burckhardt D."/>
            <person name="Oertli M."/>
            <person name="Naumann U."/>
            <person name="Petersen F."/>
            <person name="Wong J."/>
        </authorList>
    </citation>
    <scope>NUCLEOTIDE SEQUENCE</scope>
    <source>
        <strain evidence="3">GSM-AAB239-AS_SAM_17_03QT</strain>
        <tissue evidence="3">Leaf</tissue>
    </source>
</reference>
<accession>A0AAX6EFR0</accession>
<feature type="domain" description="J" evidence="2">
    <location>
        <begin position="47"/>
        <end position="110"/>
    </location>
</feature>
<dbReference type="CDD" id="cd06257">
    <property type="entry name" value="DnaJ"/>
    <property type="match status" value="1"/>
</dbReference>
<dbReference type="SUPFAM" id="SSF46565">
    <property type="entry name" value="Chaperone J-domain"/>
    <property type="match status" value="1"/>
</dbReference>
<evidence type="ECO:0000256" key="1">
    <source>
        <dbReference type="SAM" id="MobiDB-lite"/>
    </source>
</evidence>
<dbReference type="InterPro" id="IPR036869">
    <property type="entry name" value="J_dom_sf"/>
</dbReference>
<protein>
    <submittedName>
        <fullName evidence="3">Chaperone protein dnaJ 11, chloroplastic-like</fullName>
    </submittedName>
</protein>
<evidence type="ECO:0000313" key="3">
    <source>
        <dbReference type="EMBL" id="KAJ6802922.1"/>
    </source>
</evidence>
<evidence type="ECO:0000313" key="4">
    <source>
        <dbReference type="Proteomes" id="UP001140949"/>
    </source>
</evidence>
<sequence length="135" mass="14766">MAAASSSTIALSGFGSGSANPFSRPAPARRPASAVRAAAPGAAVRRSLYEVLRVEETASAGEIKAAYRALAKRFHPDVDPDGNGSEFLEIRTAYSTLSDAEERERYDRSLIGRVGFYAEPRMRVPRRTWETDQCW</sequence>
<keyword evidence="4" id="KW-1185">Reference proteome</keyword>
<dbReference type="PANTHER" id="PTHR45432">
    <property type="entry name" value="CHAPERONE PROTEIN DNAJ 11, CHLOROPLASTIC-LIKE"/>
    <property type="match status" value="1"/>
</dbReference>
<dbReference type="AlphaFoldDB" id="A0AAX6EFR0"/>
<dbReference type="InterPro" id="IPR001623">
    <property type="entry name" value="DnaJ_domain"/>
</dbReference>
<feature type="region of interest" description="Disordered" evidence="1">
    <location>
        <begin position="1"/>
        <end position="35"/>
    </location>
</feature>
<dbReference type="SMART" id="SM00271">
    <property type="entry name" value="DnaJ"/>
    <property type="match status" value="1"/>
</dbReference>
<reference evidence="3" key="1">
    <citation type="journal article" date="2023" name="GigaByte">
        <title>Genome assembly of the bearded iris, Iris pallida Lam.</title>
        <authorList>
            <person name="Bruccoleri R.E."/>
            <person name="Oakeley E.J."/>
            <person name="Faust A.M.E."/>
            <person name="Altorfer M."/>
            <person name="Dessus-Babus S."/>
            <person name="Burckhardt D."/>
            <person name="Oertli M."/>
            <person name="Naumann U."/>
            <person name="Petersen F."/>
            <person name="Wong J."/>
        </authorList>
    </citation>
    <scope>NUCLEOTIDE SEQUENCE</scope>
    <source>
        <strain evidence="3">GSM-AAB239-AS_SAM_17_03QT</strain>
    </source>
</reference>
<name>A0AAX6EFR0_IRIPA</name>